<keyword evidence="3" id="KW-0813">Transport</keyword>
<keyword evidence="21" id="KW-1185">Reference proteome</keyword>
<keyword evidence="11" id="KW-0472">Membrane</keyword>
<evidence type="ECO:0000256" key="14">
    <source>
        <dbReference type="ARBA" id="ARBA00023288"/>
    </source>
</evidence>
<dbReference type="OrthoDB" id="9808421at2"/>
<feature type="coiled-coil region" evidence="15">
    <location>
        <begin position="345"/>
        <end position="375"/>
    </location>
</feature>
<evidence type="ECO:0000256" key="12">
    <source>
        <dbReference type="ARBA" id="ARBA00023139"/>
    </source>
</evidence>
<dbReference type="PANTHER" id="PTHR33619">
    <property type="entry name" value="POLYSACCHARIDE EXPORT PROTEIN GFCE-RELATED"/>
    <property type="match status" value="1"/>
</dbReference>
<keyword evidence="13" id="KW-0998">Cell outer membrane</keyword>
<proteinExistence type="inferred from homology"/>
<dbReference type="GO" id="GO:0006811">
    <property type="term" value="P:monoatomic ion transport"/>
    <property type="evidence" value="ECO:0007669"/>
    <property type="project" value="UniProtKB-KW"/>
</dbReference>
<evidence type="ECO:0000256" key="13">
    <source>
        <dbReference type="ARBA" id="ARBA00023237"/>
    </source>
</evidence>
<dbReference type="InterPro" id="IPR054765">
    <property type="entry name" value="SLBB_dom"/>
</dbReference>
<evidence type="ECO:0000256" key="11">
    <source>
        <dbReference type="ARBA" id="ARBA00023136"/>
    </source>
</evidence>
<comment type="similarity">
    <text evidence="2">Belongs to the BexD/CtrA/VexA family.</text>
</comment>
<evidence type="ECO:0000259" key="19">
    <source>
        <dbReference type="Pfam" id="PF22461"/>
    </source>
</evidence>
<dbReference type="Pfam" id="PF02563">
    <property type="entry name" value="Poly_export"/>
    <property type="match status" value="1"/>
</dbReference>
<evidence type="ECO:0008006" key="22">
    <source>
        <dbReference type="Google" id="ProtNLM"/>
    </source>
</evidence>
<name>A0A251XBX5_9GAMM</name>
<reference evidence="20 21" key="1">
    <citation type="submission" date="2016-12" db="EMBL/GenBank/DDBJ databases">
        <title>Thioflexothrix psekupsii D3 genome sequencing and assembly.</title>
        <authorList>
            <person name="Fomenkov A."/>
            <person name="Vincze T."/>
            <person name="Grabovich M."/>
            <person name="Anton B.P."/>
            <person name="Dubinina G."/>
            <person name="Orlova M."/>
            <person name="Belousova E."/>
            <person name="Roberts R.J."/>
        </authorList>
    </citation>
    <scope>NUCLEOTIDE SEQUENCE [LARGE SCALE GENOMIC DNA]</scope>
    <source>
        <strain evidence="20">D3</strain>
    </source>
</reference>
<dbReference type="AlphaFoldDB" id="A0A251XBX5"/>
<evidence type="ECO:0000256" key="16">
    <source>
        <dbReference type="SAM" id="SignalP"/>
    </source>
</evidence>
<dbReference type="InterPro" id="IPR049712">
    <property type="entry name" value="Poly_export"/>
</dbReference>
<keyword evidence="5" id="KW-0762">Sugar transport</keyword>
<feature type="chain" id="PRO_5013304459" description="Polysaccharide export protein" evidence="16">
    <location>
        <begin position="21"/>
        <end position="380"/>
    </location>
</feature>
<dbReference type="PROSITE" id="PS51257">
    <property type="entry name" value="PROKAR_LIPOPROTEIN"/>
    <property type="match status" value="1"/>
</dbReference>
<keyword evidence="10" id="KW-0626">Porin</keyword>
<dbReference type="PANTHER" id="PTHR33619:SF3">
    <property type="entry name" value="POLYSACCHARIDE EXPORT PROTEIN GFCE-RELATED"/>
    <property type="match status" value="1"/>
</dbReference>
<keyword evidence="9" id="KW-0406">Ion transport</keyword>
<evidence type="ECO:0000259" key="18">
    <source>
        <dbReference type="Pfam" id="PF10531"/>
    </source>
</evidence>
<keyword evidence="14" id="KW-0449">Lipoprotein</keyword>
<evidence type="ECO:0000256" key="4">
    <source>
        <dbReference type="ARBA" id="ARBA00022452"/>
    </source>
</evidence>
<sequence length="380" mass="41892">MPIFSVKRLTLLTFSVVMTACSSVSTLPEGLKLPQAQSPQPLTPMAELAAFTQDDEESDQLYRLGAGDRVAVQVWDHPELSGEHVIGPDGRVTLPISGEFTLAGLTREQAAIAINQQFLTYYVDLTTTVKIEDYASNRILVLGRVARPGEVRFGMGAPTLLEALAMAGGFDPGRSVSVAESLPLTRCAVFRGRDQVIWIELAPLLMGRDLSLNLRLRRNDVVYVPDVEERLVYVLGEVAKPGAYPLTLEMSFLDALSRAGGTTRSAAEGRIQLIRPSESLNVQVNLAELLSPNKELNVALQTGDIIYVPPGLATKINYALQFLTPVSQILSIYSDIESIRADRERRLLSQEADRIKEESDKLKEEQLKLEEQIREQAGFE</sequence>
<evidence type="ECO:0000256" key="5">
    <source>
        <dbReference type="ARBA" id="ARBA00022597"/>
    </source>
</evidence>
<feature type="domain" description="Polysaccharide export protein N-terminal" evidence="17">
    <location>
        <begin position="58"/>
        <end position="131"/>
    </location>
</feature>
<dbReference type="Gene3D" id="3.30.1950.10">
    <property type="entry name" value="wza like domain"/>
    <property type="match status" value="1"/>
</dbReference>
<dbReference type="Pfam" id="PF22461">
    <property type="entry name" value="SLBB_2"/>
    <property type="match status" value="1"/>
</dbReference>
<evidence type="ECO:0000256" key="15">
    <source>
        <dbReference type="SAM" id="Coils"/>
    </source>
</evidence>
<dbReference type="RefSeq" id="WP_086487010.1">
    <property type="nucleotide sequence ID" value="NZ_MSLT01000006.1"/>
</dbReference>
<organism evidence="20 21">
    <name type="scientific">Thioflexithrix psekupsensis</name>
    <dbReference type="NCBI Taxonomy" id="1570016"/>
    <lineage>
        <taxon>Bacteria</taxon>
        <taxon>Pseudomonadati</taxon>
        <taxon>Pseudomonadota</taxon>
        <taxon>Gammaproteobacteria</taxon>
        <taxon>Thiotrichales</taxon>
        <taxon>Thioflexithrix</taxon>
    </lineage>
</organism>
<gene>
    <name evidence="20" type="ORF">TPSD3_02485</name>
</gene>
<dbReference type="GO" id="GO:0015159">
    <property type="term" value="F:polysaccharide transmembrane transporter activity"/>
    <property type="evidence" value="ECO:0007669"/>
    <property type="project" value="InterPro"/>
</dbReference>
<dbReference type="GO" id="GO:0046930">
    <property type="term" value="C:pore complex"/>
    <property type="evidence" value="ECO:0007669"/>
    <property type="project" value="UniProtKB-KW"/>
</dbReference>
<feature type="domain" description="SLBB" evidence="19">
    <location>
        <begin position="231"/>
        <end position="308"/>
    </location>
</feature>
<feature type="signal peptide" evidence="16">
    <location>
        <begin position="1"/>
        <end position="20"/>
    </location>
</feature>
<dbReference type="Pfam" id="PF10531">
    <property type="entry name" value="SLBB"/>
    <property type="match status" value="1"/>
</dbReference>
<keyword evidence="15" id="KW-0175">Coiled coil</keyword>
<evidence type="ECO:0000256" key="9">
    <source>
        <dbReference type="ARBA" id="ARBA00023065"/>
    </source>
</evidence>
<feature type="domain" description="Soluble ligand binding" evidence="18">
    <location>
        <begin position="141"/>
        <end position="173"/>
    </location>
</feature>
<keyword evidence="6" id="KW-0812">Transmembrane</keyword>
<evidence type="ECO:0000256" key="8">
    <source>
        <dbReference type="ARBA" id="ARBA00023047"/>
    </source>
</evidence>
<dbReference type="InterPro" id="IPR019554">
    <property type="entry name" value="Soluble_ligand-bd"/>
</dbReference>
<evidence type="ECO:0000256" key="6">
    <source>
        <dbReference type="ARBA" id="ARBA00022692"/>
    </source>
</evidence>
<evidence type="ECO:0000256" key="1">
    <source>
        <dbReference type="ARBA" id="ARBA00004571"/>
    </source>
</evidence>
<comment type="subcellular location">
    <subcellularLocation>
        <location evidence="1">Cell outer membrane</location>
        <topology evidence="1">Multi-pass membrane protein</topology>
    </subcellularLocation>
</comment>
<dbReference type="GO" id="GO:0009279">
    <property type="term" value="C:cell outer membrane"/>
    <property type="evidence" value="ECO:0007669"/>
    <property type="project" value="UniProtKB-SubCell"/>
</dbReference>
<evidence type="ECO:0000256" key="2">
    <source>
        <dbReference type="ARBA" id="ARBA00009450"/>
    </source>
</evidence>
<evidence type="ECO:0000313" key="21">
    <source>
        <dbReference type="Proteomes" id="UP000194798"/>
    </source>
</evidence>
<evidence type="ECO:0000256" key="7">
    <source>
        <dbReference type="ARBA" id="ARBA00022729"/>
    </source>
</evidence>
<dbReference type="InterPro" id="IPR003715">
    <property type="entry name" value="Poly_export_N"/>
</dbReference>
<accession>A0A251XBX5</accession>
<comment type="caution">
    <text evidence="20">The sequence shown here is derived from an EMBL/GenBank/DDBJ whole genome shotgun (WGS) entry which is preliminary data.</text>
</comment>
<protein>
    <recommendedName>
        <fullName evidence="22">Polysaccharide export protein</fullName>
    </recommendedName>
</protein>
<keyword evidence="7 16" id="KW-0732">Signal</keyword>
<dbReference type="Gene3D" id="3.10.560.10">
    <property type="entry name" value="Outer membrane lipoprotein wza domain like"/>
    <property type="match status" value="2"/>
</dbReference>
<evidence type="ECO:0000256" key="10">
    <source>
        <dbReference type="ARBA" id="ARBA00023114"/>
    </source>
</evidence>
<evidence type="ECO:0000259" key="17">
    <source>
        <dbReference type="Pfam" id="PF02563"/>
    </source>
</evidence>
<evidence type="ECO:0000313" key="20">
    <source>
        <dbReference type="EMBL" id="OUD15415.1"/>
    </source>
</evidence>
<keyword evidence="12" id="KW-0564">Palmitate</keyword>
<dbReference type="GO" id="GO:0015288">
    <property type="term" value="F:porin activity"/>
    <property type="evidence" value="ECO:0007669"/>
    <property type="project" value="UniProtKB-KW"/>
</dbReference>
<dbReference type="Proteomes" id="UP000194798">
    <property type="component" value="Unassembled WGS sequence"/>
</dbReference>
<evidence type="ECO:0000256" key="3">
    <source>
        <dbReference type="ARBA" id="ARBA00022448"/>
    </source>
</evidence>
<dbReference type="EMBL" id="MSLT01000006">
    <property type="protein sequence ID" value="OUD15415.1"/>
    <property type="molecule type" value="Genomic_DNA"/>
</dbReference>
<keyword evidence="8" id="KW-0625">Polysaccharide transport</keyword>
<keyword evidence="4" id="KW-1134">Transmembrane beta strand</keyword>